<dbReference type="AlphaFoldDB" id="A0A5C4WNK7"/>
<dbReference type="Pfam" id="PF20906">
    <property type="entry name" value="S-Me-THD_C"/>
    <property type="match status" value="1"/>
</dbReference>
<evidence type="ECO:0000259" key="2">
    <source>
        <dbReference type="Pfam" id="PF20906"/>
    </source>
</evidence>
<dbReference type="InterPro" id="IPR027479">
    <property type="entry name" value="S-Me-THD_N_sf"/>
</dbReference>
<dbReference type="OrthoDB" id="3170437at2"/>
<comment type="caution">
    <text evidence="3">The sequence shown here is derived from an EMBL/GenBank/DDBJ whole genome shotgun (WGS) entry which is preliminary data.</text>
</comment>
<evidence type="ECO:0000259" key="1">
    <source>
        <dbReference type="Pfam" id="PF06032"/>
    </source>
</evidence>
<keyword evidence="4" id="KW-1185">Reference proteome</keyword>
<dbReference type="InterPro" id="IPR048350">
    <property type="entry name" value="S-Me-THD-like_C"/>
</dbReference>
<evidence type="ECO:0000313" key="4">
    <source>
        <dbReference type="Proteomes" id="UP000312512"/>
    </source>
</evidence>
<proteinExistence type="predicted"/>
<dbReference type="InterPro" id="IPR024071">
    <property type="entry name" value="S-Me-THD_C_sf"/>
</dbReference>
<evidence type="ECO:0000313" key="3">
    <source>
        <dbReference type="EMBL" id="KAB8195270.1"/>
    </source>
</evidence>
<sequence>MGGRVGRVIDRDELGRLSAGSRVFAIGTEESAYRLTLDWAHSVIGSGVELVTAGEADPGTLCVSITLVGSTTALGEQLPAGDEPARAVRALERRLGERAGAVVALNLAAENALVPLIAAAQLGVPLIDGDGTGRVFPLVEQTTYALGGLSPAPLALAGGSGELVLLETPGDRVEELLRPVVLSFGGWGVAACYPMTAGELARVVVPGTVSLLLRAGAPGAPRSAAAPYGVRTLCRGRILAVEGSTGHGADLALPSLPSSIVVQESAGLRRLVRLEAHNEIVLALADGAPVAMAPDQICMISTEGGMVVDVDKAEPGLEVEVMVVRAAPVWHTDRGQALGGLRAFGLPL</sequence>
<dbReference type="InterPro" id="IPR010318">
    <property type="entry name" value="S-Me-THD_N"/>
</dbReference>
<dbReference type="Proteomes" id="UP000312512">
    <property type="component" value="Unassembled WGS sequence"/>
</dbReference>
<dbReference type="Gene3D" id="2.40.390.10">
    <property type="entry name" value="CV3147-like"/>
    <property type="match status" value="1"/>
</dbReference>
<feature type="domain" description="S-Me-THD N-terminal" evidence="1">
    <location>
        <begin position="13"/>
        <end position="167"/>
    </location>
</feature>
<gene>
    <name evidence="3" type="ORF">FH608_012950</name>
</gene>
<reference evidence="3 4" key="1">
    <citation type="submission" date="2019-10" db="EMBL/GenBank/DDBJ databases">
        <title>Nonomuraea sp. nov., isolated from Phyllanthus amarus.</title>
        <authorList>
            <person name="Klykleung N."/>
            <person name="Tanasupawat S."/>
        </authorList>
    </citation>
    <scope>NUCLEOTIDE SEQUENCE [LARGE SCALE GENOMIC DNA]</scope>
    <source>
        <strain evidence="3 4">PA1-10</strain>
    </source>
</reference>
<name>A0A5C4WNK7_9ACTN</name>
<feature type="domain" description="S-Me-THD-like C-terminal" evidence="2">
    <location>
        <begin position="172"/>
        <end position="346"/>
    </location>
</feature>
<dbReference type="Pfam" id="PF06032">
    <property type="entry name" value="S-Me-THD_N"/>
    <property type="match status" value="1"/>
</dbReference>
<organism evidence="3 4">
    <name type="scientific">Nonomuraea phyllanthi</name>
    <dbReference type="NCBI Taxonomy" id="2219224"/>
    <lineage>
        <taxon>Bacteria</taxon>
        <taxon>Bacillati</taxon>
        <taxon>Actinomycetota</taxon>
        <taxon>Actinomycetes</taxon>
        <taxon>Streptosporangiales</taxon>
        <taxon>Streptosporangiaceae</taxon>
        <taxon>Nonomuraea</taxon>
    </lineage>
</organism>
<dbReference type="Gene3D" id="3.40.1610.10">
    <property type="entry name" value="CV3147-like domain"/>
    <property type="match status" value="1"/>
</dbReference>
<dbReference type="EMBL" id="VDLX02000004">
    <property type="protein sequence ID" value="KAB8195270.1"/>
    <property type="molecule type" value="Genomic_DNA"/>
</dbReference>
<accession>A0A5C4WNK7</accession>
<protein>
    <submittedName>
        <fullName evidence="3">DUF917 family protein</fullName>
    </submittedName>
</protein>
<dbReference type="SUPFAM" id="SSF160991">
    <property type="entry name" value="CV3147-like"/>
    <property type="match status" value="1"/>
</dbReference>